<dbReference type="Pfam" id="PF14255">
    <property type="entry name" value="Zn_ribbon_21"/>
    <property type="match status" value="1"/>
</dbReference>
<dbReference type="AlphaFoldDB" id="A0A7Z0QTR6"/>
<keyword evidence="2" id="KW-1185">Reference proteome</keyword>
<accession>A0A7Z0QTR6</accession>
<dbReference type="InterPro" id="IPR025990">
    <property type="entry name" value="zinc_ribbon_bacterial"/>
</dbReference>
<reference evidence="1 2" key="1">
    <citation type="submission" date="2020-07" db="EMBL/GenBank/DDBJ databases">
        <title>isolation of Luteimonas sp. SJ-16.</title>
        <authorList>
            <person name="Huang X.-X."/>
            <person name="Xu L."/>
            <person name="Sun J.-Q."/>
        </authorList>
    </citation>
    <scope>NUCLEOTIDE SEQUENCE [LARGE SCALE GENOMIC DNA]</scope>
    <source>
        <strain evidence="1 2">SJ-16</strain>
    </source>
</reference>
<comment type="caution">
    <text evidence="1">The sequence shown here is derived from an EMBL/GenBank/DDBJ whole genome shotgun (WGS) entry which is preliminary data.</text>
</comment>
<proteinExistence type="predicted"/>
<dbReference type="EMBL" id="JACCJZ010000017">
    <property type="protein sequence ID" value="NYZ63303.1"/>
    <property type="molecule type" value="Genomic_DNA"/>
</dbReference>
<dbReference type="InterPro" id="IPR017143">
    <property type="entry name" value="UCP037225"/>
</dbReference>
<name>A0A7Z0QTR6_9GAMM</name>
<organism evidence="1 2">
    <name type="scientific">Luteimonas deserti</name>
    <dbReference type="NCBI Taxonomy" id="2752306"/>
    <lineage>
        <taxon>Bacteria</taxon>
        <taxon>Pseudomonadati</taxon>
        <taxon>Pseudomonadota</taxon>
        <taxon>Gammaproteobacteria</taxon>
        <taxon>Lysobacterales</taxon>
        <taxon>Lysobacteraceae</taxon>
        <taxon>Luteimonas</taxon>
    </lineage>
</organism>
<protein>
    <submittedName>
        <fullName evidence="1">CPXCG motif-containing cysteine-rich protein</fullName>
    </submittedName>
</protein>
<gene>
    <name evidence="1" type="ORF">H0E82_11070</name>
</gene>
<dbReference type="RefSeq" id="WP_180545504.1">
    <property type="nucleotide sequence ID" value="NZ_JACCJZ010000017.1"/>
</dbReference>
<sequence>MWTALPVRCPWCDERFEALVDPGEASTEYVEDCPVCCRPISMQLDVEGAEARLRGTRED</sequence>
<dbReference type="PIRSF" id="PIRSF037225">
    <property type="entry name" value="UCP037225"/>
    <property type="match status" value="1"/>
</dbReference>
<evidence type="ECO:0000313" key="1">
    <source>
        <dbReference type="EMBL" id="NYZ63303.1"/>
    </source>
</evidence>
<evidence type="ECO:0000313" key="2">
    <source>
        <dbReference type="Proteomes" id="UP000589896"/>
    </source>
</evidence>
<dbReference type="Proteomes" id="UP000589896">
    <property type="component" value="Unassembled WGS sequence"/>
</dbReference>